<evidence type="ECO:0000256" key="13">
    <source>
        <dbReference type="RuleBase" id="RU362132"/>
    </source>
</evidence>
<dbReference type="PANTHER" id="PTHR43452:SF6">
    <property type="entry name" value="PYRUVATE DECARBOXYLASE 2"/>
    <property type="match status" value="1"/>
</dbReference>
<evidence type="ECO:0000256" key="8">
    <source>
        <dbReference type="ARBA" id="ARBA00022793"/>
    </source>
</evidence>
<keyword evidence="9 12" id="KW-0460">Magnesium</keyword>
<feature type="binding site" evidence="12">
    <location>
        <position position="507"/>
    </location>
    <ligand>
        <name>Mg(2+)</name>
        <dbReference type="ChEBI" id="CHEBI:18420"/>
    </ligand>
</feature>
<evidence type="ECO:0000256" key="1">
    <source>
        <dbReference type="ARBA" id="ARBA00001041"/>
    </source>
</evidence>
<dbReference type="InterPro" id="IPR047213">
    <property type="entry name" value="TPP_PYR_PDC_IPDC-like"/>
</dbReference>
<feature type="domain" description="Thiamine pyrophosphate enzyme central" evidence="14">
    <location>
        <begin position="265"/>
        <end position="373"/>
    </location>
</feature>
<dbReference type="GO" id="GO:0004737">
    <property type="term" value="F:pyruvate decarboxylase activity"/>
    <property type="evidence" value="ECO:0007669"/>
    <property type="project" value="UniProtKB-EC"/>
</dbReference>
<dbReference type="Gene3D" id="3.40.50.970">
    <property type="match status" value="2"/>
</dbReference>
<feature type="binding site" evidence="12">
    <location>
        <position position="536"/>
    </location>
    <ligand>
        <name>Mg(2+)</name>
        <dbReference type="ChEBI" id="CHEBI:18420"/>
    </ligand>
</feature>
<dbReference type="EC" id="4.1.1.1" evidence="6"/>
<sequence length="630" mass="68758">MGSFSMKCIAFVNWGRRWWDPQRKAEALDPLEEALPLREGGLLPMDVVRKEPKHFGGKSPVAAMKGTLGHHLARRLVQLGVQDVFSVPGDSNLSLLDSIVAEPGLRLVGCCNELNAGYAADGYARARGIGSCIVTFNVGGFSIINAIAGAYSESIPVICIVGGPNSNNYGTNHRILHHTIGLSDFSQEFQCFKTITCFQAVVNNLENARELIDTAISAALKQSKPVYISICCNLVSIPHVTFSREPVPFELAPELSNKAELEDAVATATELLNRAVKPVMLGGPKLRDAGAVDDFVDLADASGFAIAVLPAAKGLVPEHHPRFIGTYWGALSAPFCAEIVESADAYVFVGPVFDDITTFGFSLPLDMKKSVVVEPERVVVAGGTVFVGVRLKDFLRALQERLRRNTTAYANYCRMFVPVRQPPDCQPGEPLRLNVLFTHIQRLLSGDTAVVVDTGDSWFNCQNLSLPQGCSYASQMSYASTGWSVGATLGYAQALNGKKRVIACVGDGSFQMTGQEVSTMLRWGQNSIIFLINNGGYSTEVEIHDGPYNVIRNWNYTAFVDAIQNGEGKCWTMKVTNEEELKKAMDVTMGKMKECLCFLEVILHRDDTSKELLQLGSRLALANSRPPKYR</sequence>
<dbReference type="AlphaFoldDB" id="A0A8J5CEC7"/>
<feature type="domain" description="Thiamine pyrophosphate enzyme TPP-binding" evidence="15">
    <location>
        <begin position="466"/>
        <end position="589"/>
    </location>
</feature>
<comment type="cofactor">
    <cofactor evidence="12">
        <name>Mg(2+)</name>
        <dbReference type="ChEBI" id="CHEBI:18420"/>
    </cofactor>
    <text evidence="12">Binds 1 Mg(2+) per subunit.</text>
</comment>
<dbReference type="GO" id="GO:0030976">
    <property type="term" value="F:thiamine pyrophosphate binding"/>
    <property type="evidence" value="ECO:0007669"/>
    <property type="project" value="InterPro"/>
</dbReference>
<feature type="binding site" evidence="12">
    <location>
        <position position="534"/>
    </location>
    <ligand>
        <name>Mg(2+)</name>
        <dbReference type="ChEBI" id="CHEBI:18420"/>
    </ligand>
</feature>
<dbReference type="GO" id="GO:0000949">
    <property type="term" value="P:aromatic amino acid family catabolic process to alcohol via Ehrlich pathway"/>
    <property type="evidence" value="ECO:0007669"/>
    <property type="project" value="TreeGrafter"/>
</dbReference>
<dbReference type="Gene3D" id="3.40.50.1220">
    <property type="entry name" value="TPP-binding domain"/>
    <property type="match status" value="1"/>
</dbReference>
<dbReference type="FunFam" id="3.40.50.1220:FF:000009">
    <property type="entry name" value="Pyruvate decarboxylase 1"/>
    <property type="match status" value="1"/>
</dbReference>
<dbReference type="Pfam" id="PF00205">
    <property type="entry name" value="TPP_enzyme_M"/>
    <property type="match status" value="1"/>
</dbReference>
<reference evidence="17 18" key="1">
    <citation type="submission" date="2020-08" db="EMBL/GenBank/DDBJ databases">
        <title>Plant Genome Project.</title>
        <authorList>
            <person name="Zhang R.-G."/>
        </authorList>
    </citation>
    <scope>NUCLEOTIDE SEQUENCE [LARGE SCALE GENOMIC DNA]</scope>
    <source>
        <tissue evidence="17">Rhizome</tissue>
    </source>
</reference>
<feature type="domain" description="Thiamine pyrophosphate enzyme N-terminal TPP-binding" evidence="16">
    <location>
        <begin position="67"/>
        <end position="173"/>
    </location>
</feature>
<evidence type="ECO:0000256" key="10">
    <source>
        <dbReference type="ARBA" id="ARBA00023052"/>
    </source>
</evidence>
<comment type="cofactor">
    <cofactor evidence="2">
        <name>a metal cation</name>
        <dbReference type="ChEBI" id="CHEBI:25213"/>
    </cofactor>
</comment>
<dbReference type="CDD" id="cd07038">
    <property type="entry name" value="TPP_PYR_PDC_IPDC_like"/>
    <property type="match status" value="1"/>
</dbReference>
<evidence type="ECO:0000313" key="18">
    <source>
        <dbReference type="Proteomes" id="UP000734854"/>
    </source>
</evidence>
<dbReference type="PIRSF" id="PIRSF036565">
    <property type="entry name" value="Pyruvt_ip_decrb"/>
    <property type="match status" value="1"/>
</dbReference>
<keyword evidence="8" id="KW-0210">Decarboxylase</keyword>
<keyword evidence="18" id="KW-1185">Reference proteome</keyword>
<comment type="caution">
    <text evidence="17">The sequence shown here is derived from an EMBL/GenBank/DDBJ whole genome shotgun (WGS) entry which is preliminary data.</text>
</comment>
<gene>
    <name evidence="17" type="ORF">ZIOFF_069943</name>
</gene>
<evidence type="ECO:0000313" key="17">
    <source>
        <dbReference type="EMBL" id="KAG6472479.1"/>
    </source>
</evidence>
<comment type="similarity">
    <text evidence="4 13">Belongs to the TPP enzyme family.</text>
</comment>
<evidence type="ECO:0000256" key="3">
    <source>
        <dbReference type="ARBA" id="ARBA00001964"/>
    </source>
</evidence>
<dbReference type="GO" id="GO:0005829">
    <property type="term" value="C:cytosol"/>
    <property type="evidence" value="ECO:0007669"/>
    <property type="project" value="TreeGrafter"/>
</dbReference>
<evidence type="ECO:0000256" key="12">
    <source>
        <dbReference type="PIRSR" id="PIRSR036565-2"/>
    </source>
</evidence>
<dbReference type="InterPro" id="IPR012000">
    <property type="entry name" value="Thiamin_PyroP_enz_cen_dom"/>
</dbReference>
<evidence type="ECO:0000256" key="2">
    <source>
        <dbReference type="ARBA" id="ARBA00001920"/>
    </source>
</evidence>
<dbReference type="InterPro" id="IPR029061">
    <property type="entry name" value="THDP-binding"/>
</dbReference>
<dbReference type="CDD" id="cd02005">
    <property type="entry name" value="TPP_PDC_IPDC"/>
    <property type="match status" value="1"/>
</dbReference>
<evidence type="ECO:0000256" key="9">
    <source>
        <dbReference type="ARBA" id="ARBA00022842"/>
    </source>
</evidence>
<evidence type="ECO:0000256" key="4">
    <source>
        <dbReference type="ARBA" id="ARBA00007812"/>
    </source>
</evidence>
<comment type="cofactor">
    <cofactor evidence="3">
        <name>thiamine diphosphate</name>
        <dbReference type="ChEBI" id="CHEBI:58937"/>
    </cofactor>
</comment>
<dbReference type="Pfam" id="PF02776">
    <property type="entry name" value="TPP_enzyme_N"/>
    <property type="match status" value="1"/>
</dbReference>
<name>A0A8J5CEC7_ZINOF</name>
<dbReference type="SUPFAM" id="SSF52467">
    <property type="entry name" value="DHS-like NAD/FAD-binding domain"/>
    <property type="match status" value="1"/>
</dbReference>
<dbReference type="InterPro" id="IPR047214">
    <property type="entry name" value="TPP_PDC_IPDC"/>
</dbReference>
<accession>A0A8J5CEC7</accession>
<dbReference type="Pfam" id="PF02775">
    <property type="entry name" value="TPP_enzyme_C"/>
    <property type="match status" value="1"/>
</dbReference>
<evidence type="ECO:0000256" key="7">
    <source>
        <dbReference type="ARBA" id="ARBA00022723"/>
    </source>
</evidence>
<comment type="catalytic activity">
    <reaction evidence="1">
        <text>a 2-oxocarboxylate + H(+) = an aldehyde + CO2</text>
        <dbReference type="Rhea" id="RHEA:11628"/>
        <dbReference type="ChEBI" id="CHEBI:15378"/>
        <dbReference type="ChEBI" id="CHEBI:16526"/>
        <dbReference type="ChEBI" id="CHEBI:17478"/>
        <dbReference type="ChEBI" id="CHEBI:35179"/>
        <dbReference type="EC" id="4.1.1.1"/>
    </reaction>
</comment>
<dbReference type="InterPro" id="IPR011766">
    <property type="entry name" value="TPP_enzyme_TPP-bd"/>
</dbReference>
<proteinExistence type="inferred from homology"/>
<evidence type="ECO:0000259" key="15">
    <source>
        <dbReference type="Pfam" id="PF02775"/>
    </source>
</evidence>
<dbReference type="EMBL" id="JACMSC010000020">
    <property type="protein sequence ID" value="KAG6472479.1"/>
    <property type="molecule type" value="Genomic_DNA"/>
</dbReference>
<dbReference type="InterPro" id="IPR012110">
    <property type="entry name" value="PDC/IPDC-like"/>
</dbReference>
<evidence type="ECO:0000256" key="11">
    <source>
        <dbReference type="ARBA" id="ARBA00023239"/>
    </source>
</evidence>
<dbReference type="InterPro" id="IPR012001">
    <property type="entry name" value="Thiamin_PyroP_enz_TPP-bd_dom"/>
</dbReference>
<dbReference type="PANTHER" id="PTHR43452">
    <property type="entry name" value="PYRUVATE DECARBOXYLASE"/>
    <property type="match status" value="1"/>
</dbReference>
<comment type="subunit">
    <text evidence="5">Homotetramer.</text>
</comment>
<evidence type="ECO:0000256" key="5">
    <source>
        <dbReference type="ARBA" id="ARBA00011881"/>
    </source>
</evidence>
<protein>
    <recommendedName>
        <fullName evidence="6">pyruvate decarboxylase</fullName>
        <ecNumber evidence="6">4.1.1.1</ecNumber>
    </recommendedName>
</protein>
<evidence type="ECO:0000259" key="16">
    <source>
        <dbReference type="Pfam" id="PF02776"/>
    </source>
</evidence>
<dbReference type="Proteomes" id="UP000734854">
    <property type="component" value="Unassembled WGS sequence"/>
</dbReference>
<keyword evidence="10 13" id="KW-0786">Thiamine pyrophosphate</keyword>
<dbReference type="InterPro" id="IPR029035">
    <property type="entry name" value="DHS-like_NAD/FAD-binding_dom"/>
</dbReference>
<keyword evidence="7 12" id="KW-0479">Metal-binding</keyword>
<organism evidence="17 18">
    <name type="scientific">Zingiber officinale</name>
    <name type="common">Ginger</name>
    <name type="synonym">Amomum zingiber</name>
    <dbReference type="NCBI Taxonomy" id="94328"/>
    <lineage>
        <taxon>Eukaryota</taxon>
        <taxon>Viridiplantae</taxon>
        <taxon>Streptophyta</taxon>
        <taxon>Embryophyta</taxon>
        <taxon>Tracheophyta</taxon>
        <taxon>Spermatophyta</taxon>
        <taxon>Magnoliopsida</taxon>
        <taxon>Liliopsida</taxon>
        <taxon>Zingiberales</taxon>
        <taxon>Zingiberaceae</taxon>
        <taxon>Zingiber</taxon>
    </lineage>
</organism>
<dbReference type="GO" id="GO:0000287">
    <property type="term" value="F:magnesium ion binding"/>
    <property type="evidence" value="ECO:0007669"/>
    <property type="project" value="InterPro"/>
</dbReference>
<evidence type="ECO:0000256" key="6">
    <source>
        <dbReference type="ARBA" id="ARBA00013202"/>
    </source>
</evidence>
<dbReference type="SUPFAM" id="SSF52518">
    <property type="entry name" value="Thiamin diphosphate-binding fold (THDP-binding)"/>
    <property type="match status" value="2"/>
</dbReference>
<dbReference type="FunFam" id="3.40.50.970:FF:000024">
    <property type="entry name" value="Pyruvate decarboxylase isozyme"/>
    <property type="match status" value="1"/>
</dbReference>
<keyword evidence="11" id="KW-0456">Lyase</keyword>
<evidence type="ECO:0000259" key="14">
    <source>
        <dbReference type="Pfam" id="PF00205"/>
    </source>
</evidence>